<dbReference type="InterPro" id="IPR000700">
    <property type="entry name" value="PAS-assoc_C"/>
</dbReference>
<gene>
    <name evidence="6" type="ORF">AADV58_13235</name>
</gene>
<dbReference type="RefSeq" id="WP_051295443.1">
    <property type="nucleotide sequence ID" value="NZ_CP151406.1"/>
</dbReference>
<evidence type="ECO:0000259" key="3">
    <source>
        <dbReference type="PROSITE" id="PS50112"/>
    </source>
</evidence>
<dbReference type="InterPro" id="IPR029787">
    <property type="entry name" value="Nucleotide_cyclase"/>
</dbReference>
<dbReference type="InterPro" id="IPR043128">
    <property type="entry name" value="Rev_trsase/Diguanyl_cyclase"/>
</dbReference>
<dbReference type="PANTHER" id="PTHR45138:SF9">
    <property type="entry name" value="DIGUANYLATE CYCLASE DGCM-RELATED"/>
    <property type="match status" value="1"/>
</dbReference>
<organism evidence="6 7">
    <name type="scientific">Azonexus hydrophilus</name>
    <dbReference type="NCBI Taxonomy" id="418702"/>
    <lineage>
        <taxon>Bacteria</taxon>
        <taxon>Pseudomonadati</taxon>
        <taxon>Pseudomonadota</taxon>
        <taxon>Betaproteobacteria</taxon>
        <taxon>Rhodocyclales</taxon>
        <taxon>Azonexaceae</taxon>
        <taxon>Azonexus</taxon>
    </lineage>
</organism>
<protein>
    <recommendedName>
        <fullName evidence="1">diguanylate cyclase</fullName>
        <ecNumber evidence="1">2.7.7.65</ecNumber>
    </recommendedName>
</protein>
<accession>A0ABZ2XE49</accession>
<evidence type="ECO:0000259" key="4">
    <source>
        <dbReference type="PROSITE" id="PS50113"/>
    </source>
</evidence>
<proteinExistence type="predicted"/>
<dbReference type="SMART" id="SM00091">
    <property type="entry name" value="PAS"/>
    <property type="match status" value="1"/>
</dbReference>
<evidence type="ECO:0000313" key="7">
    <source>
        <dbReference type="Proteomes" id="UP001479520"/>
    </source>
</evidence>
<dbReference type="Gene3D" id="3.30.70.270">
    <property type="match status" value="1"/>
</dbReference>
<dbReference type="PROSITE" id="PS50112">
    <property type="entry name" value="PAS"/>
    <property type="match status" value="1"/>
</dbReference>
<dbReference type="Pfam" id="PF00990">
    <property type="entry name" value="GGDEF"/>
    <property type="match status" value="1"/>
</dbReference>
<evidence type="ECO:0000313" key="6">
    <source>
        <dbReference type="EMBL" id="WZJ20903.1"/>
    </source>
</evidence>
<dbReference type="NCBIfam" id="TIGR00254">
    <property type="entry name" value="GGDEF"/>
    <property type="match status" value="1"/>
</dbReference>
<dbReference type="EMBL" id="CP151406">
    <property type="protein sequence ID" value="WZJ20903.1"/>
    <property type="molecule type" value="Genomic_DNA"/>
</dbReference>
<feature type="domain" description="PAS" evidence="3">
    <location>
        <begin position="8"/>
        <end position="80"/>
    </location>
</feature>
<evidence type="ECO:0000256" key="2">
    <source>
        <dbReference type="ARBA" id="ARBA00034247"/>
    </source>
</evidence>
<dbReference type="SUPFAM" id="SSF55785">
    <property type="entry name" value="PYP-like sensor domain (PAS domain)"/>
    <property type="match status" value="1"/>
</dbReference>
<reference evidence="6 7" key="1">
    <citation type="submission" date="2024-04" db="EMBL/GenBank/DDBJ databases">
        <title>Dissimilatory iodate-reducing microorganisms contribute to the enrichment of iodine in groundwater.</title>
        <authorList>
            <person name="Jiang Z."/>
        </authorList>
    </citation>
    <scope>NUCLEOTIDE SEQUENCE [LARGE SCALE GENOMIC DNA]</scope>
    <source>
        <strain evidence="6 7">NCP973</strain>
    </source>
</reference>
<dbReference type="SMART" id="SM00267">
    <property type="entry name" value="GGDEF"/>
    <property type="match status" value="1"/>
</dbReference>
<dbReference type="Pfam" id="PF08448">
    <property type="entry name" value="PAS_4"/>
    <property type="match status" value="1"/>
</dbReference>
<feature type="domain" description="PAC" evidence="4">
    <location>
        <begin position="99"/>
        <end position="151"/>
    </location>
</feature>
<dbReference type="EC" id="2.7.7.65" evidence="1"/>
<dbReference type="Gene3D" id="3.30.450.20">
    <property type="entry name" value="PAS domain"/>
    <property type="match status" value="1"/>
</dbReference>
<dbReference type="Proteomes" id="UP001479520">
    <property type="component" value="Chromosome"/>
</dbReference>
<dbReference type="InterPro" id="IPR000160">
    <property type="entry name" value="GGDEF_dom"/>
</dbReference>
<evidence type="ECO:0000259" key="5">
    <source>
        <dbReference type="PROSITE" id="PS50887"/>
    </source>
</evidence>
<keyword evidence="6" id="KW-0808">Transferase</keyword>
<dbReference type="GO" id="GO:0052621">
    <property type="term" value="F:diguanylate cyclase activity"/>
    <property type="evidence" value="ECO:0007669"/>
    <property type="project" value="UniProtKB-EC"/>
</dbReference>
<dbReference type="PANTHER" id="PTHR45138">
    <property type="entry name" value="REGULATORY COMPONENTS OF SENSORY TRANSDUCTION SYSTEM"/>
    <property type="match status" value="1"/>
</dbReference>
<dbReference type="CDD" id="cd01949">
    <property type="entry name" value="GGDEF"/>
    <property type="match status" value="1"/>
</dbReference>
<dbReference type="InterPro" id="IPR050469">
    <property type="entry name" value="Diguanylate_Cyclase"/>
</dbReference>
<dbReference type="SUPFAM" id="SSF55073">
    <property type="entry name" value="Nucleotide cyclase"/>
    <property type="match status" value="1"/>
</dbReference>
<keyword evidence="7" id="KW-1185">Reference proteome</keyword>
<dbReference type="InterPro" id="IPR035965">
    <property type="entry name" value="PAS-like_dom_sf"/>
</dbReference>
<dbReference type="PROSITE" id="PS50113">
    <property type="entry name" value="PAC"/>
    <property type="match status" value="1"/>
</dbReference>
<feature type="domain" description="GGDEF" evidence="5">
    <location>
        <begin position="190"/>
        <end position="322"/>
    </location>
</feature>
<comment type="catalytic activity">
    <reaction evidence="2">
        <text>2 GTP = 3',3'-c-di-GMP + 2 diphosphate</text>
        <dbReference type="Rhea" id="RHEA:24898"/>
        <dbReference type="ChEBI" id="CHEBI:33019"/>
        <dbReference type="ChEBI" id="CHEBI:37565"/>
        <dbReference type="ChEBI" id="CHEBI:58805"/>
        <dbReference type="EC" id="2.7.7.65"/>
    </reaction>
</comment>
<dbReference type="InterPro" id="IPR013656">
    <property type="entry name" value="PAS_4"/>
</dbReference>
<evidence type="ECO:0000256" key="1">
    <source>
        <dbReference type="ARBA" id="ARBA00012528"/>
    </source>
</evidence>
<dbReference type="CDD" id="cd00130">
    <property type="entry name" value="PAS"/>
    <property type="match status" value="1"/>
</dbReference>
<sequence>MYLTNSGGQISLSRIFDGNPVATIVIDSEHRVIHWNRACAVMTGVPASEMIGSRDQWRAFYPDPRPILADLIVDGAVESKVDTFYHGKFHRSELIEGAYEAEDFFPAFGDHGCWLFFTAAPICDDQGRVIGAIETLQNVTERHRAEEALRASEERYRELSRTDALTGLLNTRTLWEHLLHEIARAKRYGRPLSLMVLDCDDFKAINDRFGHLEGDRVLIELAALIRACERGSDSAYRYGGEEFVILLPETAATSAMQLAERVRARFAGIRLPLADAEAISATISIGVAEWRPGEDEQTLIRRADEAVYAAKHRGKNCVVLAE</sequence>
<dbReference type="InterPro" id="IPR000014">
    <property type="entry name" value="PAS"/>
</dbReference>
<name>A0ABZ2XE49_9RHOO</name>
<keyword evidence="6" id="KW-0548">Nucleotidyltransferase</keyword>
<dbReference type="PROSITE" id="PS50887">
    <property type="entry name" value="GGDEF"/>
    <property type="match status" value="1"/>
</dbReference>